<keyword evidence="2" id="KW-1185">Reference proteome</keyword>
<name>A0ABR3FCT5_9AGAR</name>
<dbReference type="EMBL" id="JBAHYK010000539">
    <property type="protein sequence ID" value="KAL0573139.1"/>
    <property type="molecule type" value="Genomic_DNA"/>
</dbReference>
<gene>
    <name evidence="1" type="ORF">V5O48_008827</name>
</gene>
<accession>A0ABR3FCT5</accession>
<protein>
    <submittedName>
        <fullName evidence="1">Uncharacterized protein</fullName>
    </submittedName>
</protein>
<organism evidence="1 2">
    <name type="scientific">Marasmius crinis-equi</name>
    <dbReference type="NCBI Taxonomy" id="585013"/>
    <lineage>
        <taxon>Eukaryota</taxon>
        <taxon>Fungi</taxon>
        <taxon>Dikarya</taxon>
        <taxon>Basidiomycota</taxon>
        <taxon>Agaricomycotina</taxon>
        <taxon>Agaricomycetes</taxon>
        <taxon>Agaricomycetidae</taxon>
        <taxon>Agaricales</taxon>
        <taxon>Marasmiineae</taxon>
        <taxon>Marasmiaceae</taxon>
        <taxon>Marasmius</taxon>
    </lineage>
</organism>
<sequence>MSSGSDSSQRLPSSSSTHIVSETLKNAQHFSIGDNGNFSTVHGDQHNYYNKGTELKRRFIVGTEEEETEYAEFPEIKRGEFVAIRTICRSNGRHYDREWKCFARGERTVVAGDVKIGGVTSKCLVVQYSGKDAGETSRERATGGNQPVECPNARTHRRYVLDLRIRRLADGVADLVLLAHLADRMQMDCYLDDSLWMDTSRGVFCRGPKGPQCYIIRWFSFEDLPLDAELLKEDVMARYLGSTNQDRKVVDALSSDLDGGRSQMEVNRPTVISTLMDTTLALGRGVWKEDEGSCLGEREELANGAMRFSLLYDGRRLDLWSDWLETACDWLAQAPSIIHAYGIPLEGDMDKYPNVSSELVIPWKLSGTLSNSKAKQQRRKECPTIYLFIPPLSTCIFWSFDPNGQNPITSDLCDYLGLPITLSLECYMYYSTTETYKLLQTYQLARGFDPDTNEFARHNQYRIYEITKQPLPSRLEEIRDSVEPMATPLRTVHLVEEHDDMFLWVLFGDVKPEDPAADTVSQEANIWSRFIPTFSWAALDNSDIPAAGF</sequence>
<evidence type="ECO:0000313" key="2">
    <source>
        <dbReference type="Proteomes" id="UP001465976"/>
    </source>
</evidence>
<evidence type="ECO:0000313" key="1">
    <source>
        <dbReference type="EMBL" id="KAL0573139.1"/>
    </source>
</evidence>
<reference evidence="1 2" key="1">
    <citation type="submission" date="2024-02" db="EMBL/GenBank/DDBJ databases">
        <title>A draft genome for the cacao thread blight pathogen Marasmius crinis-equi.</title>
        <authorList>
            <person name="Cohen S.P."/>
            <person name="Baruah I.K."/>
            <person name="Amoako-Attah I."/>
            <person name="Bukari Y."/>
            <person name="Meinhardt L.W."/>
            <person name="Bailey B.A."/>
        </authorList>
    </citation>
    <scope>NUCLEOTIDE SEQUENCE [LARGE SCALE GENOMIC DNA]</scope>
    <source>
        <strain evidence="1 2">GH-76</strain>
    </source>
</reference>
<comment type="caution">
    <text evidence="1">The sequence shown here is derived from an EMBL/GenBank/DDBJ whole genome shotgun (WGS) entry which is preliminary data.</text>
</comment>
<dbReference type="Proteomes" id="UP001465976">
    <property type="component" value="Unassembled WGS sequence"/>
</dbReference>
<proteinExistence type="predicted"/>